<accession>A0A9W5TX49</accession>
<sequence length="69" mass="7422">MKKGMMIFLLVVSVSILLMGCGTGKKNDDSGLADSFEKTQKVEVFSSDGSDVTTISDDNDIENFVDALN</sequence>
<dbReference type="EMBL" id="BMJD01000011">
    <property type="protein sequence ID" value="GGB40462.1"/>
    <property type="molecule type" value="Genomic_DNA"/>
</dbReference>
<gene>
    <name evidence="1" type="ORF">GCM10011409_17470</name>
</gene>
<reference evidence="1" key="1">
    <citation type="journal article" date="2014" name="Int. J. Syst. Evol. Microbiol.">
        <title>Complete genome sequence of Corynebacterium casei LMG S-19264T (=DSM 44701T), isolated from a smear-ripened cheese.</title>
        <authorList>
            <consortium name="US DOE Joint Genome Institute (JGI-PGF)"/>
            <person name="Walter F."/>
            <person name="Albersmeier A."/>
            <person name="Kalinowski J."/>
            <person name="Ruckert C."/>
        </authorList>
    </citation>
    <scope>NUCLEOTIDE SEQUENCE</scope>
    <source>
        <strain evidence="1">CGMCC 1.15454</strain>
    </source>
</reference>
<keyword evidence="2" id="KW-1185">Reference proteome</keyword>
<comment type="caution">
    <text evidence="1">The sequence shown here is derived from an EMBL/GenBank/DDBJ whole genome shotgun (WGS) entry which is preliminary data.</text>
</comment>
<dbReference type="AlphaFoldDB" id="A0A9W5TX49"/>
<evidence type="ECO:0000313" key="1">
    <source>
        <dbReference type="EMBL" id="GGB40462.1"/>
    </source>
</evidence>
<reference evidence="1" key="2">
    <citation type="submission" date="2020-09" db="EMBL/GenBank/DDBJ databases">
        <authorList>
            <person name="Sun Q."/>
            <person name="Zhou Y."/>
        </authorList>
    </citation>
    <scope>NUCLEOTIDE SEQUENCE</scope>
    <source>
        <strain evidence="1">CGMCC 1.15454</strain>
    </source>
</reference>
<dbReference type="RefSeq" id="WP_088049340.1">
    <property type="nucleotide sequence ID" value="NZ_BMJD01000011.1"/>
</dbReference>
<dbReference type="Proteomes" id="UP000621492">
    <property type="component" value="Unassembled WGS sequence"/>
</dbReference>
<dbReference type="PROSITE" id="PS51257">
    <property type="entry name" value="PROKAR_LIPOPROTEIN"/>
    <property type="match status" value="1"/>
</dbReference>
<evidence type="ECO:0000313" key="2">
    <source>
        <dbReference type="Proteomes" id="UP000621492"/>
    </source>
</evidence>
<protein>
    <submittedName>
        <fullName evidence="1">Uncharacterized protein</fullName>
    </submittedName>
</protein>
<name>A0A9W5TX49_9BACI</name>
<organism evidence="1 2">
    <name type="scientific">Lentibacillus populi</name>
    <dbReference type="NCBI Taxonomy" id="1827502"/>
    <lineage>
        <taxon>Bacteria</taxon>
        <taxon>Bacillati</taxon>
        <taxon>Bacillota</taxon>
        <taxon>Bacilli</taxon>
        <taxon>Bacillales</taxon>
        <taxon>Bacillaceae</taxon>
        <taxon>Lentibacillus</taxon>
    </lineage>
</organism>
<proteinExistence type="predicted"/>